<proteinExistence type="predicted"/>
<organism evidence="2 3">
    <name type="scientific">Bipolaris oryzae ATCC 44560</name>
    <dbReference type="NCBI Taxonomy" id="930090"/>
    <lineage>
        <taxon>Eukaryota</taxon>
        <taxon>Fungi</taxon>
        <taxon>Dikarya</taxon>
        <taxon>Ascomycota</taxon>
        <taxon>Pezizomycotina</taxon>
        <taxon>Dothideomycetes</taxon>
        <taxon>Pleosporomycetidae</taxon>
        <taxon>Pleosporales</taxon>
        <taxon>Pleosporineae</taxon>
        <taxon>Pleosporaceae</taxon>
        <taxon>Bipolaris</taxon>
    </lineage>
</organism>
<dbReference type="HOGENOM" id="CLU_2885443_0_0_1"/>
<feature type="transmembrane region" description="Helical" evidence="1">
    <location>
        <begin position="40"/>
        <end position="58"/>
    </location>
</feature>
<sequence>MFDNCARRERVLWRSQYCFAWRICPCIWLFNQRNITFNNFHYMCLCLSFFIFAPPMICDDAKM</sequence>
<dbReference type="GeneID" id="19126127"/>
<gene>
    <name evidence="2" type="ORF">COCMIDRAFT_82781</name>
</gene>
<accession>W6ZRJ1</accession>
<keyword evidence="1" id="KW-1133">Transmembrane helix</keyword>
<keyword evidence="1" id="KW-0812">Transmembrane</keyword>
<keyword evidence="1" id="KW-0472">Membrane</keyword>
<protein>
    <submittedName>
        <fullName evidence="2">Uncharacterized protein</fullName>
    </submittedName>
</protein>
<dbReference type="KEGG" id="bor:COCMIDRAFT_82781"/>
<evidence type="ECO:0000313" key="2">
    <source>
        <dbReference type="EMBL" id="EUC50129.1"/>
    </source>
</evidence>
<name>W6ZRJ1_COCMI</name>
<evidence type="ECO:0000313" key="3">
    <source>
        <dbReference type="Proteomes" id="UP000054032"/>
    </source>
</evidence>
<evidence type="ECO:0000256" key="1">
    <source>
        <dbReference type="SAM" id="Phobius"/>
    </source>
</evidence>
<dbReference type="RefSeq" id="XP_007683299.1">
    <property type="nucleotide sequence ID" value="XM_007685109.1"/>
</dbReference>
<dbReference type="Proteomes" id="UP000054032">
    <property type="component" value="Unassembled WGS sequence"/>
</dbReference>
<dbReference type="AlphaFoldDB" id="W6ZRJ1"/>
<keyword evidence="3" id="KW-1185">Reference proteome</keyword>
<dbReference type="EMBL" id="KI963925">
    <property type="protein sequence ID" value="EUC50129.1"/>
    <property type="molecule type" value="Genomic_DNA"/>
</dbReference>
<reference evidence="2 3" key="1">
    <citation type="journal article" date="2013" name="PLoS Genet.">
        <title>Comparative genome structure, secondary metabolite, and effector coding capacity across Cochliobolus pathogens.</title>
        <authorList>
            <person name="Condon B.J."/>
            <person name="Leng Y."/>
            <person name="Wu D."/>
            <person name="Bushley K.E."/>
            <person name="Ohm R.A."/>
            <person name="Otillar R."/>
            <person name="Martin J."/>
            <person name="Schackwitz W."/>
            <person name="Grimwood J."/>
            <person name="MohdZainudin N."/>
            <person name="Xue C."/>
            <person name="Wang R."/>
            <person name="Manning V.A."/>
            <person name="Dhillon B."/>
            <person name="Tu Z.J."/>
            <person name="Steffenson B.J."/>
            <person name="Salamov A."/>
            <person name="Sun H."/>
            <person name="Lowry S."/>
            <person name="LaButti K."/>
            <person name="Han J."/>
            <person name="Copeland A."/>
            <person name="Lindquist E."/>
            <person name="Barry K."/>
            <person name="Schmutz J."/>
            <person name="Baker S.E."/>
            <person name="Ciuffetti L.M."/>
            <person name="Grigoriev I.V."/>
            <person name="Zhong S."/>
            <person name="Turgeon B.G."/>
        </authorList>
    </citation>
    <scope>NUCLEOTIDE SEQUENCE [LARGE SCALE GENOMIC DNA]</scope>
    <source>
        <strain evidence="2 3">ATCC 44560</strain>
    </source>
</reference>